<name>X1PI56_9ZZZZ</name>
<evidence type="ECO:0000259" key="1">
    <source>
        <dbReference type="Pfam" id="PF00535"/>
    </source>
</evidence>
<gene>
    <name evidence="2" type="ORF">S06H3_58531</name>
</gene>
<comment type="caution">
    <text evidence="2">The sequence shown here is derived from an EMBL/GenBank/DDBJ whole genome shotgun (WGS) entry which is preliminary data.</text>
</comment>
<proteinExistence type="predicted"/>
<reference evidence="2" key="1">
    <citation type="journal article" date="2014" name="Front. Microbiol.">
        <title>High frequency of phylogenetically diverse reductive dehalogenase-homologous genes in deep subseafloor sedimentary metagenomes.</title>
        <authorList>
            <person name="Kawai M."/>
            <person name="Futagami T."/>
            <person name="Toyoda A."/>
            <person name="Takaki Y."/>
            <person name="Nishi S."/>
            <person name="Hori S."/>
            <person name="Arai W."/>
            <person name="Tsubouchi T."/>
            <person name="Morono Y."/>
            <person name="Uchiyama I."/>
            <person name="Ito T."/>
            <person name="Fujiyama A."/>
            <person name="Inagaki F."/>
            <person name="Takami H."/>
        </authorList>
    </citation>
    <scope>NUCLEOTIDE SEQUENCE</scope>
    <source>
        <strain evidence="2">Expedition CK06-06</strain>
    </source>
</reference>
<dbReference type="AlphaFoldDB" id="X1PI56"/>
<accession>X1PI56</accession>
<evidence type="ECO:0000313" key="2">
    <source>
        <dbReference type="EMBL" id="GAI55513.1"/>
    </source>
</evidence>
<protein>
    <recommendedName>
        <fullName evidence="1">Glycosyltransferase 2-like domain-containing protein</fullName>
    </recommendedName>
</protein>
<dbReference type="EMBL" id="BARV01037903">
    <property type="protein sequence ID" value="GAI55513.1"/>
    <property type="molecule type" value="Genomic_DNA"/>
</dbReference>
<dbReference type="SUPFAM" id="SSF53448">
    <property type="entry name" value="Nucleotide-diphospho-sugar transferases"/>
    <property type="match status" value="1"/>
</dbReference>
<dbReference type="InterPro" id="IPR029044">
    <property type="entry name" value="Nucleotide-diphossugar_trans"/>
</dbReference>
<sequence length="211" mass="24333">AKIKDCLQSVAWADEIVIVDSFSKDNTVEITREYTDKIYQKEFTGFGDQKNYALSKASGDWILSIDTDERVTSELQDEIRMTLANPRASGYYVRRKSYFSGKWIRHCGWWPDYILRLFRKDCGRFSDRLVHEAVHVNGPTAKLKNPLEHRPFSSTNDLIKKADEYSTLGARVMLAEGKRCSCYNALTHSVLAFIKTYFIRRGILDGWRGLA</sequence>
<dbReference type="InterPro" id="IPR001173">
    <property type="entry name" value="Glyco_trans_2-like"/>
</dbReference>
<dbReference type="Pfam" id="PF00535">
    <property type="entry name" value="Glycos_transf_2"/>
    <property type="match status" value="1"/>
</dbReference>
<dbReference type="PANTHER" id="PTHR43630">
    <property type="entry name" value="POLY-BETA-1,6-N-ACETYL-D-GLUCOSAMINE SYNTHASE"/>
    <property type="match status" value="1"/>
</dbReference>
<feature type="non-terminal residue" evidence="2">
    <location>
        <position position="211"/>
    </location>
</feature>
<organism evidence="2">
    <name type="scientific">marine sediment metagenome</name>
    <dbReference type="NCBI Taxonomy" id="412755"/>
    <lineage>
        <taxon>unclassified sequences</taxon>
        <taxon>metagenomes</taxon>
        <taxon>ecological metagenomes</taxon>
    </lineage>
</organism>
<dbReference type="CDD" id="cd02511">
    <property type="entry name" value="Beta4Glucosyltransferase"/>
    <property type="match status" value="1"/>
</dbReference>
<dbReference type="PANTHER" id="PTHR43630:SF2">
    <property type="entry name" value="GLYCOSYLTRANSFERASE"/>
    <property type="match status" value="1"/>
</dbReference>
<feature type="non-terminal residue" evidence="2">
    <location>
        <position position="1"/>
    </location>
</feature>
<dbReference type="Gene3D" id="3.90.550.10">
    <property type="entry name" value="Spore Coat Polysaccharide Biosynthesis Protein SpsA, Chain A"/>
    <property type="match status" value="1"/>
</dbReference>
<feature type="domain" description="Glycosyltransferase 2-like" evidence="1">
    <location>
        <begin position="3"/>
        <end position="124"/>
    </location>
</feature>